<dbReference type="OrthoDB" id="46022at2157"/>
<proteinExistence type="predicted"/>
<keyword evidence="2" id="KW-1185">Reference proteome</keyword>
<name>A0A1V0N5I2_9ARCH</name>
<protein>
    <submittedName>
        <fullName evidence="1">VapB-type antitoxin</fullName>
    </submittedName>
</protein>
<dbReference type="RefSeq" id="WP_009886596.1">
    <property type="nucleotide sequence ID" value="NZ_CP015363.1"/>
</dbReference>
<dbReference type="KEGG" id="fai:FAD_1488"/>
<evidence type="ECO:0000313" key="2">
    <source>
        <dbReference type="Proteomes" id="UP000192050"/>
    </source>
</evidence>
<sequence length="75" mass="9038">MSKYTTLSAKITEEDREELRKLGINPTELIRKAIHYEIKKYRNNELMEKMKKIAPTLSKLKMDELVKDIREDRDR</sequence>
<evidence type="ECO:0000313" key="1">
    <source>
        <dbReference type="EMBL" id="ARD85346.1"/>
    </source>
</evidence>
<dbReference type="GeneID" id="31676981"/>
<organism evidence="1 2">
    <name type="scientific">Ferroplasma acidiphilum</name>
    <dbReference type="NCBI Taxonomy" id="74969"/>
    <lineage>
        <taxon>Archaea</taxon>
        <taxon>Methanobacteriati</taxon>
        <taxon>Thermoplasmatota</taxon>
        <taxon>Thermoplasmata</taxon>
        <taxon>Thermoplasmatales</taxon>
        <taxon>Ferroplasmaceae</taxon>
        <taxon>Ferroplasma</taxon>
    </lineage>
</organism>
<gene>
    <name evidence="1" type="ORF">FAD_1488</name>
</gene>
<accession>A0A1V0N5I2</accession>
<dbReference type="EMBL" id="CP015363">
    <property type="protein sequence ID" value="ARD85346.1"/>
    <property type="molecule type" value="Genomic_DNA"/>
</dbReference>
<dbReference type="GeneID" id="16024721"/>
<reference evidence="1 2" key="1">
    <citation type="submission" date="2011-10" db="EMBL/GenBank/DDBJ databases">
        <title>Metabolic and evolutionary patterns in the extreme acidophile Ferroplasma acidiphilum.</title>
        <authorList>
            <person name="Golyshina O.V."/>
            <person name="Kozyavkin S.A."/>
            <person name="Tatusov R.L."/>
            <person name="Slesarev A.I."/>
            <person name="Golyshin P.N."/>
        </authorList>
    </citation>
    <scope>NUCLEOTIDE SEQUENCE [LARGE SCALE GENOMIC DNA]</scope>
    <source>
        <strain evidence="2">Y</strain>
    </source>
</reference>
<dbReference type="AlphaFoldDB" id="A0A1V0N5I2"/>
<dbReference type="Proteomes" id="UP000192050">
    <property type="component" value="Chromosome"/>
</dbReference>